<evidence type="ECO:0000313" key="2">
    <source>
        <dbReference type="EMBL" id="OGD67165.1"/>
    </source>
</evidence>
<accession>A0A1F5EIG3</accession>
<comment type="caution">
    <text evidence="2">The sequence shown here is derived from an EMBL/GenBank/DDBJ whole genome shotgun (WGS) entry which is preliminary data.</text>
</comment>
<dbReference type="EMBL" id="MFAE01000008">
    <property type="protein sequence ID" value="OGD67165.1"/>
    <property type="molecule type" value="Genomic_DNA"/>
</dbReference>
<evidence type="ECO:0000313" key="3">
    <source>
        <dbReference type="Proteomes" id="UP000179003"/>
    </source>
</evidence>
<proteinExistence type="predicted"/>
<sequence length="248" mass="27749">MRRFVVGNFLDGLILKFNLHINMQQKTLIPIVIGVLIIFAGTWFYLSGGDNKESKTASDSIDILAQVNGEEINKEAFETAKAQFITTQNIEVASLDEETLNQLNTQVLDSLINNSLVQQATKESKVKVSDEDVDAQIDLIKSQFEDEAAFLKVLSEQGISETELRSQVVLDIAAQTYLESVLDLDSITVTEEEVDALYKQEASVDKDLPALSEIKGQIEAFIVQQKQQELFSLHIQKLREDADIEILN</sequence>
<dbReference type="SUPFAM" id="SSF109998">
    <property type="entry name" value="Triger factor/SurA peptide-binding domain-like"/>
    <property type="match status" value="1"/>
</dbReference>
<dbReference type="STRING" id="1797582.A2442_02100"/>
<dbReference type="PANTHER" id="PTHR47245">
    <property type="entry name" value="PEPTIDYLPROLYL ISOMERASE"/>
    <property type="match status" value="1"/>
</dbReference>
<dbReference type="Proteomes" id="UP000179003">
    <property type="component" value="Unassembled WGS sequence"/>
</dbReference>
<evidence type="ECO:0008006" key="4">
    <source>
        <dbReference type="Google" id="ProtNLM"/>
    </source>
</evidence>
<feature type="transmembrane region" description="Helical" evidence="1">
    <location>
        <begin position="27"/>
        <end position="46"/>
    </location>
</feature>
<reference evidence="2 3" key="1">
    <citation type="journal article" date="2016" name="Nat. Commun.">
        <title>Thousands of microbial genomes shed light on interconnected biogeochemical processes in an aquifer system.</title>
        <authorList>
            <person name="Anantharaman K."/>
            <person name="Brown C.T."/>
            <person name="Hug L.A."/>
            <person name="Sharon I."/>
            <person name="Castelle C.J."/>
            <person name="Probst A.J."/>
            <person name="Thomas B.C."/>
            <person name="Singh A."/>
            <person name="Wilkins M.J."/>
            <person name="Karaoz U."/>
            <person name="Brodie E.L."/>
            <person name="Williams K.H."/>
            <person name="Hubbard S.S."/>
            <person name="Banfield J.F."/>
        </authorList>
    </citation>
    <scope>NUCLEOTIDE SEQUENCE [LARGE SCALE GENOMIC DNA]</scope>
</reference>
<dbReference type="AlphaFoldDB" id="A0A1F5EIG3"/>
<gene>
    <name evidence="2" type="ORF">A2442_02100</name>
</gene>
<organism evidence="2 3">
    <name type="scientific">Candidatus Campbellbacteria bacterium RIFOXYC2_FULL_35_25</name>
    <dbReference type="NCBI Taxonomy" id="1797582"/>
    <lineage>
        <taxon>Bacteria</taxon>
        <taxon>Candidatus Campbelliibacteriota</taxon>
    </lineage>
</organism>
<keyword evidence="1" id="KW-0812">Transmembrane</keyword>
<dbReference type="Gene3D" id="1.10.4030.10">
    <property type="entry name" value="Porin chaperone SurA, peptide-binding domain"/>
    <property type="match status" value="1"/>
</dbReference>
<evidence type="ECO:0000256" key="1">
    <source>
        <dbReference type="SAM" id="Phobius"/>
    </source>
</evidence>
<protein>
    <recommendedName>
        <fullName evidence="4">SurA N-terminal domain-containing protein</fullName>
    </recommendedName>
</protein>
<name>A0A1F5EIG3_9BACT</name>
<dbReference type="InterPro" id="IPR027304">
    <property type="entry name" value="Trigger_fact/SurA_dom_sf"/>
</dbReference>
<dbReference type="InterPro" id="IPR050245">
    <property type="entry name" value="PrsA_foldase"/>
</dbReference>
<dbReference type="PANTHER" id="PTHR47245:SF2">
    <property type="entry name" value="PEPTIDYL-PROLYL CIS-TRANS ISOMERASE HP_0175-RELATED"/>
    <property type="match status" value="1"/>
</dbReference>
<keyword evidence="1" id="KW-1133">Transmembrane helix</keyword>
<dbReference type="Pfam" id="PF13624">
    <property type="entry name" value="SurA_N_3"/>
    <property type="match status" value="1"/>
</dbReference>
<keyword evidence="1" id="KW-0472">Membrane</keyword>